<feature type="region of interest" description="Disordered" evidence="7">
    <location>
        <begin position="625"/>
        <end position="661"/>
    </location>
</feature>
<dbReference type="PANTHER" id="PTHR45436:SF5">
    <property type="entry name" value="SENSOR HISTIDINE KINASE TRCS"/>
    <property type="match status" value="1"/>
</dbReference>
<sequence>MQLVKRAWWVKAAQWRNWPLLVKLSVVLVVPVVGALVLGVLRVQADVALARSYEDIERIATLRVELVRALTAIQDERNAAMRGWVDLGRIGEQTDLAVARARDAVEQAPDLGTGPSQRYENVVGALDLLPYARKVADGDGLVVLSAYNAVTNAVIEFDRALVGRFPDENLTSASIAVNELQAVREQVGIQHAAGMLGVRDGTLTAGEREMMVEADVRLDDNLRDFRATAPAELRSLYESTVTGTPVTERQLLATAARSSAPQFNREAWDSASSATGDLLAQVTGQAAQRLRAQSGDLATSIGNRAGAESVLLLTLVLLAAGIGGVLGRYLVRSFTVLRRTVLDVAADRLPQAVAAIRAGRSEEARIEPVPLHTTEEFGQLARAFDRVNEQAVRSAIDEANLRSDLSSIFQNLSRRSQGLVERQLKQLEQLEQKADDPEQLSNLFRIDHLATRMRRNNENLMVLSGAQLTRRFTESVPLTDILRAAVSEVEHYQRALVRSAPGVRIVGYAAGDLIRSVAELIENATTFSPPDSQVLIESRLAEDGAVVVEVLDEGVGMSDADLREANERVAAGGGVDVPISRQMGLFVVGRLTARHGIRVTLNRRADAGLSASMLVPTTLVAAASAAPTRPARDGTPVGPLSGVLQTSRSGNGSGPSAGPGSVVAVEEVAGRLELAGIHVRLHDLPLANTPASILFTAQTPVDPAPQNPAPQGPAPGGAGDFTWLNRPLTSSSAAPQQLAPPPPSETAPEPGPGGLPKRVPRGQLLAPPANPAANPATNPAMAPTVTLPAAKPPGTGPTADRPARDAARARGFLSSFQAGIRDSQNRKEER</sequence>
<dbReference type="InterPro" id="IPR050428">
    <property type="entry name" value="TCS_sensor_his_kinase"/>
</dbReference>
<dbReference type="Pfam" id="PF02518">
    <property type="entry name" value="HATPase_c"/>
    <property type="match status" value="1"/>
</dbReference>
<keyword evidence="8" id="KW-1133">Transmembrane helix</keyword>
<dbReference type="Gene3D" id="3.30.565.10">
    <property type="entry name" value="Histidine kinase-like ATPase, C-terminal domain"/>
    <property type="match status" value="1"/>
</dbReference>
<comment type="catalytic activity">
    <reaction evidence="1">
        <text>ATP + protein L-histidine = ADP + protein N-phospho-L-histidine.</text>
        <dbReference type="EC" id="2.7.13.3"/>
    </reaction>
</comment>
<feature type="coiled-coil region" evidence="6">
    <location>
        <begin position="413"/>
        <end position="440"/>
    </location>
</feature>
<evidence type="ECO:0000256" key="8">
    <source>
        <dbReference type="SAM" id="Phobius"/>
    </source>
</evidence>
<keyword evidence="4" id="KW-0808">Transferase</keyword>
<feature type="domain" description="Histidine kinase/HSP90-like ATPase" evidence="9">
    <location>
        <begin position="512"/>
        <end position="616"/>
    </location>
</feature>
<dbReference type="EC" id="2.7.13.3" evidence="2"/>
<feature type="transmembrane region" description="Helical" evidence="8">
    <location>
        <begin position="20"/>
        <end position="41"/>
    </location>
</feature>
<evidence type="ECO:0000256" key="7">
    <source>
        <dbReference type="SAM" id="MobiDB-lite"/>
    </source>
</evidence>
<dbReference type="Proteomes" id="UP000185596">
    <property type="component" value="Unassembled WGS sequence"/>
</dbReference>
<keyword evidence="8" id="KW-0472">Membrane</keyword>
<dbReference type="STRING" id="1912961.BU204_21660"/>
<dbReference type="SUPFAM" id="SSF55874">
    <property type="entry name" value="ATPase domain of HSP90 chaperone/DNA topoisomerase II/histidine kinase"/>
    <property type="match status" value="1"/>
</dbReference>
<feature type="region of interest" description="Disordered" evidence="7">
    <location>
        <begin position="698"/>
        <end position="830"/>
    </location>
</feature>
<dbReference type="PANTHER" id="PTHR45436">
    <property type="entry name" value="SENSOR HISTIDINE KINASE YKOH"/>
    <property type="match status" value="1"/>
</dbReference>
<keyword evidence="8" id="KW-0812">Transmembrane</keyword>
<evidence type="ECO:0000256" key="4">
    <source>
        <dbReference type="ARBA" id="ARBA00022679"/>
    </source>
</evidence>
<comment type="caution">
    <text evidence="11">The sequence shown here is derived from an EMBL/GenBank/DDBJ whole genome shotgun (WGS) entry which is preliminary data.</text>
</comment>
<protein>
    <recommendedName>
        <fullName evidence="2">histidine kinase</fullName>
        <ecNumber evidence="2">2.7.13.3</ecNumber>
    </recommendedName>
</protein>
<keyword evidence="3" id="KW-0597">Phosphoprotein</keyword>
<evidence type="ECO:0000313" key="11">
    <source>
        <dbReference type="EMBL" id="OLF15532.1"/>
    </source>
</evidence>
<keyword evidence="5" id="KW-0418">Kinase</keyword>
<dbReference type="Pfam" id="PF08376">
    <property type="entry name" value="NIT"/>
    <property type="match status" value="1"/>
</dbReference>
<dbReference type="AlphaFoldDB" id="A0A1Q8CMF7"/>
<reference evidence="11 12" key="1">
    <citation type="submission" date="2016-12" db="EMBL/GenBank/DDBJ databases">
        <title>The draft genome sequence of Actinophytocola sp. 11-183.</title>
        <authorList>
            <person name="Wang W."/>
            <person name="Yuan L."/>
        </authorList>
    </citation>
    <scope>NUCLEOTIDE SEQUENCE [LARGE SCALE GENOMIC DNA]</scope>
    <source>
        <strain evidence="11 12">11-183</strain>
    </source>
</reference>
<dbReference type="GO" id="GO:0000160">
    <property type="term" value="P:phosphorelay signal transduction system"/>
    <property type="evidence" value="ECO:0007669"/>
    <property type="project" value="TreeGrafter"/>
</dbReference>
<keyword evidence="6" id="KW-0175">Coiled coil</keyword>
<evidence type="ECO:0000256" key="5">
    <source>
        <dbReference type="ARBA" id="ARBA00022777"/>
    </source>
</evidence>
<evidence type="ECO:0000259" key="9">
    <source>
        <dbReference type="Pfam" id="PF02518"/>
    </source>
</evidence>
<feature type="compositionally biased region" description="Low complexity" evidence="7">
    <location>
        <begin position="771"/>
        <end position="789"/>
    </location>
</feature>
<name>A0A1Q8CMF7_9PSEU</name>
<feature type="transmembrane region" description="Helical" evidence="8">
    <location>
        <begin position="310"/>
        <end position="331"/>
    </location>
</feature>
<evidence type="ECO:0000313" key="12">
    <source>
        <dbReference type="Proteomes" id="UP000185596"/>
    </source>
</evidence>
<feature type="domain" description="Nitrate/nitrite sensing protein" evidence="10">
    <location>
        <begin position="71"/>
        <end position="290"/>
    </location>
</feature>
<keyword evidence="12" id="KW-1185">Reference proteome</keyword>
<evidence type="ECO:0000256" key="1">
    <source>
        <dbReference type="ARBA" id="ARBA00000085"/>
    </source>
</evidence>
<evidence type="ECO:0000259" key="10">
    <source>
        <dbReference type="Pfam" id="PF08376"/>
    </source>
</evidence>
<feature type="compositionally biased region" description="Pro residues" evidence="7">
    <location>
        <begin position="702"/>
        <end position="713"/>
    </location>
</feature>
<accession>A0A1Q8CMF7</accession>
<dbReference type="GO" id="GO:0004673">
    <property type="term" value="F:protein histidine kinase activity"/>
    <property type="evidence" value="ECO:0007669"/>
    <property type="project" value="UniProtKB-EC"/>
</dbReference>
<dbReference type="InterPro" id="IPR003594">
    <property type="entry name" value="HATPase_dom"/>
</dbReference>
<proteinExistence type="predicted"/>
<dbReference type="InterPro" id="IPR013587">
    <property type="entry name" value="Nitrate/nitrite_sensing"/>
</dbReference>
<evidence type="ECO:0000256" key="6">
    <source>
        <dbReference type="SAM" id="Coils"/>
    </source>
</evidence>
<evidence type="ECO:0000256" key="3">
    <source>
        <dbReference type="ARBA" id="ARBA00022553"/>
    </source>
</evidence>
<feature type="compositionally biased region" description="Pro residues" evidence="7">
    <location>
        <begin position="738"/>
        <end position="753"/>
    </location>
</feature>
<dbReference type="InterPro" id="IPR036890">
    <property type="entry name" value="HATPase_C_sf"/>
</dbReference>
<dbReference type="EMBL" id="MSIE01000040">
    <property type="protein sequence ID" value="OLF15532.1"/>
    <property type="molecule type" value="Genomic_DNA"/>
</dbReference>
<gene>
    <name evidence="11" type="ORF">BU204_21660</name>
</gene>
<evidence type="ECO:0000256" key="2">
    <source>
        <dbReference type="ARBA" id="ARBA00012438"/>
    </source>
</evidence>
<dbReference type="GO" id="GO:0005886">
    <property type="term" value="C:plasma membrane"/>
    <property type="evidence" value="ECO:0007669"/>
    <property type="project" value="TreeGrafter"/>
</dbReference>
<organism evidence="11 12">
    <name type="scientific">Actinophytocola xanthii</name>
    <dbReference type="NCBI Taxonomy" id="1912961"/>
    <lineage>
        <taxon>Bacteria</taxon>
        <taxon>Bacillati</taxon>
        <taxon>Actinomycetota</taxon>
        <taxon>Actinomycetes</taxon>
        <taxon>Pseudonocardiales</taxon>
        <taxon>Pseudonocardiaceae</taxon>
    </lineage>
</organism>